<keyword evidence="5" id="KW-0998">Cell outer membrane</keyword>
<dbReference type="EMBL" id="AMGM01000075">
    <property type="protein sequence ID" value="EKB48022.1"/>
    <property type="molecule type" value="Genomic_DNA"/>
</dbReference>
<organism evidence="9 10">
    <name type="scientific">Cecembia lonarensis (strain CCUG 58316 / KCTC 22772 / LW9)</name>
    <dbReference type="NCBI Taxonomy" id="1225176"/>
    <lineage>
        <taxon>Bacteria</taxon>
        <taxon>Pseudomonadati</taxon>
        <taxon>Bacteroidota</taxon>
        <taxon>Cytophagia</taxon>
        <taxon>Cytophagales</taxon>
        <taxon>Cyclobacteriaceae</taxon>
        <taxon>Cecembia</taxon>
    </lineage>
</organism>
<feature type="domain" description="RagB/SusD" evidence="7">
    <location>
        <begin position="390"/>
        <end position="508"/>
    </location>
</feature>
<dbReference type="OrthoDB" id="621570at2"/>
<sequence>MRKMNSLYNYAVAFVLGLSVLATSCNLDVDPRQSIDADGALNTPDALEASINSVYGRLRAESTYGRDLLAMADALADVGRTTNNSGRLIGENNNNPNAHFGAGFWQNSYFAINEANLILDQLARGVDGASAAQLARWEGEVKFLRALWYFNLVKVYAYMPTAIYTPGITDEGGVPMPLEGSITSDIAFTRNSPRSSIQENYTQIYSDLEDAIGLLTTSSRAGVQFASAPAAQALLSRVALYRGDWATARDAATAALESNVGTVLGGMDYVEGWRASIHPESMFEVRVQLAAEALGVNVSLQSSYTALLNLDNKNAQGGWGDFVANQTVLNFFGLSQVQIGEPASNNNNWDVTRNEDVRGFLFTTGNTVRNAGRQIESIKFISKNGFAFGDNIPVIRKSEMHLNRAEANYQLGNEGDALAELNAFKGLRGLAPVTVSGEDLLEEILLERFKEFAFEGHRFFDLKRYGRDLDKRYLGPTNFVAFDDFRILPPIPQREVDGNVNLNQNRGY</sequence>
<comment type="subcellular location">
    <subcellularLocation>
        <location evidence="1">Cell outer membrane</location>
    </subcellularLocation>
</comment>
<keyword evidence="4" id="KW-0472">Membrane</keyword>
<feature type="chain" id="PRO_5003850292" evidence="6">
    <location>
        <begin position="25"/>
        <end position="508"/>
    </location>
</feature>
<evidence type="ECO:0000256" key="5">
    <source>
        <dbReference type="ARBA" id="ARBA00023237"/>
    </source>
</evidence>
<proteinExistence type="inferred from homology"/>
<comment type="caution">
    <text evidence="9">The sequence shown here is derived from an EMBL/GenBank/DDBJ whole genome shotgun (WGS) entry which is preliminary data.</text>
</comment>
<dbReference type="InterPro" id="IPR012944">
    <property type="entry name" value="SusD_RagB_dom"/>
</dbReference>
<evidence type="ECO:0000313" key="10">
    <source>
        <dbReference type="Proteomes" id="UP000004478"/>
    </source>
</evidence>
<evidence type="ECO:0000259" key="7">
    <source>
        <dbReference type="Pfam" id="PF07980"/>
    </source>
</evidence>
<gene>
    <name evidence="9" type="ORF">B879_03379</name>
</gene>
<name>K1L7B2_CECL9</name>
<dbReference type="Proteomes" id="UP000004478">
    <property type="component" value="Unassembled WGS sequence"/>
</dbReference>
<keyword evidence="3 6" id="KW-0732">Signal</keyword>
<dbReference type="GO" id="GO:0009279">
    <property type="term" value="C:cell outer membrane"/>
    <property type="evidence" value="ECO:0007669"/>
    <property type="project" value="UniProtKB-SubCell"/>
</dbReference>
<evidence type="ECO:0000259" key="8">
    <source>
        <dbReference type="Pfam" id="PF14322"/>
    </source>
</evidence>
<feature type="signal peptide" evidence="6">
    <location>
        <begin position="1"/>
        <end position="24"/>
    </location>
</feature>
<keyword evidence="10" id="KW-1185">Reference proteome</keyword>
<evidence type="ECO:0000256" key="1">
    <source>
        <dbReference type="ARBA" id="ARBA00004442"/>
    </source>
</evidence>
<dbReference type="Pfam" id="PF07980">
    <property type="entry name" value="SusD_RagB"/>
    <property type="match status" value="1"/>
</dbReference>
<feature type="domain" description="SusD-like N-terminal" evidence="8">
    <location>
        <begin position="70"/>
        <end position="240"/>
    </location>
</feature>
<dbReference type="Gene3D" id="1.25.40.390">
    <property type="match status" value="1"/>
</dbReference>
<evidence type="ECO:0000256" key="3">
    <source>
        <dbReference type="ARBA" id="ARBA00022729"/>
    </source>
</evidence>
<dbReference type="PATRIC" id="fig|1225176.3.peg.3589"/>
<evidence type="ECO:0000256" key="4">
    <source>
        <dbReference type="ARBA" id="ARBA00023136"/>
    </source>
</evidence>
<dbReference type="PROSITE" id="PS51257">
    <property type="entry name" value="PROKAR_LIPOPROTEIN"/>
    <property type="match status" value="1"/>
</dbReference>
<evidence type="ECO:0000256" key="2">
    <source>
        <dbReference type="ARBA" id="ARBA00006275"/>
    </source>
</evidence>
<dbReference type="InterPro" id="IPR011990">
    <property type="entry name" value="TPR-like_helical_dom_sf"/>
</dbReference>
<accession>K1L7B2</accession>
<evidence type="ECO:0000313" key="9">
    <source>
        <dbReference type="EMBL" id="EKB48022.1"/>
    </source>
</evidence>
<evidence type="ECO:0000256" key="6">
    <source>
        <dbReference type="SAM" id="SignalP"/>
    </source>
</evidence>
<comment type="similarity">
    <text evidence="2">Belongs to the SusD family.</text>
</comment>
<reference evidence="9 10" key="1">
    <citation type="journal article" date="2012" name="J. Bacteriol.">
        <title>Draft Genome Sequence of Cecembia lonarensis Strain LW9T, Isolated from Lonar Lake, a Haloalkaline Lake in India.</title>
        <authorList>
            <person name="Shivaji S."/>
            <person name="Ara S."/>
            <person name="Singh A."/>
            <person name="Pinnaka A.K."/>
        </authorList>
    </citation>
    <scope>NUCLEOTIDE SEQUENCE [LARGE SCALE GENOMIC DNA]</scope>
    <source>
        <strain evidence="9 10">LW9</strain>
    </source>
</reference>
<dbReference type="AlphaFoldDB" id="K1L7B2"/>
<protein>
    <submittedName>
        <fullName evidence="9">SusD family protein</fullName>
    </submittedName>
</protein>
<dbReference type="InterPro" id="IPR033985">
    <property type="entry name" value="SusD-like_N"/>
</dbReference>
<dbReference type="Pfam" id="PF14322">
    <property type="entry name" value="SusD-like_3"/>
    <property type="match status" value="1"/>
</dbReference>
<dbReference type="SUPFAM" id="SSF48452">
    <property type="entry name" value="TPR-like"/>
    <property type="match status" value="1"/>
</dbReference>